<evidence type="ECO:0000259" key="5">
    <source>
        <dbReference type="PROSITE" id="PS50001"/>
    </source>
</evidence>
<keyword evidence="8" id="KW-1185">Reference proteome</keyword>
<dbReference type="InterPro" id="IPR000980">
    <property type="entry name" value="SH2"/>
</dbReference>
<dbReference type="SMART" id="SM00252">
    <property type="entry name" value="SH2"/>
    <property type="match status" value="1"/>
</dbReference>
<proteinExistence type="predicted"/>
<dbReference type="Pfam" id="PF00017">
    <property type="entry name" value="SH2"/>
    <property type="match status" value="1"/>
</dbReference>
<evidence type="ECO:0000256" key="1">
    <source>
        <dbReference type="ARBA" id="ARBA00022443"/>
    </source>
</evidence>
<organism evidence="7 8">
    <name type="scientific">Cichlidogyrus casuarinus</name>
    <dbReference type="NCBI Taxonomy" id="1844966"/>
    <lineage>
        <taxon>Eukaryota</taxon>
        <taxon>Metazoa</taxon>
        <taxon>Spiralia</taxon>
        <taxon>Lophotrochozoa</taxon>
        <taxon>Platyhelminthes</taxon>
        <taxon>Monogenea</taxon>
        <taxon>Monopisthocotylea</taxon>
        <taxon>Dactylogyridea</taxon>
        <taxon>Ancyrocephalidae</taxon>
        <taxon>Cichlidogyrus</taxon>
    </lineage>
</organism>
<dbReference type="AlphaFoldDB" id="A0ABD2PVU4"/>
<dbReference type="EMBL" id="JBJKFK010002301">
    <property type="protein sequence ID" value="KAL3311305.1"/>
    <property type="molecule type" value="Genomic_DNA"/>
</dbReference>
<name>A0ABD2PVU4_9PLAT</name>
<dbReference type="InterPro" id="IPR001452">
    <property type="entry name" value="SH3_domain"/>
</dbReference>
<evidence type="ECO:0000313" key="7">
    <source>
        <dbReference type="EMBL" id="KAL3311305.1"/>
    </source>
</evidence>
<dbReference type="PROSITE" id="PS50001">
    <property type="entry name" value="SH2"/>
    <property type="match status" value="1"/>
</dbReference>
<dbReference type="Gene3D" id="3.30.505.10">
    <property type="entry name" value="SH2 domain"/>
    <property type="match status" value="1"/>
</dbReference>
<sequence>MILDLPDFSQYYHGLISRPTAQNRLSEANKIGGFLVRLSVKNEKIVYIISVYFDDDTKFRHFHVNVNLRTFEIGHRIYPSLKCVLFHYYRYPIYGSVKLCHPISTDEPITDYYNEKVRALSNYQCSPEDISCKPGDTFFLVTYAQEWSYVISTLDRRYGFLPTKFLEFVYPPIISELPYFHPICSGFHIEEKGLFTYFVRPQTNNRRSFTLLVYAKPNHISKYKFSLKSNKDHSYSIHADELNQTFASMQEFVSHIEDCINTQRAEEKDAGTTRIRLTPILFEPPDNTPLSEYEIEKSCSFPKPPHSPIIELHGELRFCELRDSDSKLKWHDCYGQLDRLNGVLSLFSKGGKVPTVKYLLKNCKYLPLDSSLYGCQHCFALLQSDKSRSDRSIINVGDVRSPFGPLTYKNSLHFPAICSANKKADTQLEPGVFQIPDMSDFFINSPLSAFQPKAAQKLLQNEIELPTESYAGRISTSSIQRDANYERSIAALPPNVRRSSCGTYQNMGKFALGTHDSCLADVLNTSQVAEFSEMPLSSRPYLKEMAFSRWTKAIRRHCFNTAKEAQLEEDLILKRKEIRFLRSIEIELPGCKRTPPSSGAQSYFVIRLDGEDVAKAFCHVSSAPLTIKFDKLPPGFEEVQVYFVPAKNKKCQREFRCLPVTKHNLFPFPVSYSFNLAEYFCGSTHGGLCQSFEGAGNCSSPGKFICDELTVLPFHSYLPLLDCFRTNLESELVPVCDWVYSHMRSDDKQREFLDSLLIVFAQQKMPIELIFFALRRALNQEIQQNLNVSQSR</sequence>
<protein>
    <submittedName>
        <fullName evidence="7">Ras GTPase-activating protein 1</fullName>
    </submittedName>
</protein>
<evidence type="ECO:0000313" key="8">
    <source>
        <dbReference type="Proteomes" id="UP001626550"/>
    </source>
</evidence>
<evidence type="ECO:0000256" key="4">
    <source>
        <dbReference type="PROSITE-ProRule" id="PRU00192"/>
    </source>
</evidence>
<evidence type="ECO:0000259" key="6">
    <source>
        <dbReference type="PROSITE" id="PS50002"/>
    </source>
</evidence>
<comment type="caution">
    <text evidence="7">The sequence shown here is derived from an EMBL/GenBank/DDBJ whole genome shotgun (WGS) entry which is preliminary data.</text>
</comment>
<evidence type="ECO:0000256" key="3">
    <source>
        <dbReference type="PROSITE-ProRule" id="PRU00191"/>
    </source>
</evidence>
<dbReference type="SUPFAM" id="SSF50044">
    <property type="entry name" value="SH3-domain"/>
    <property type="match status" value="1"/>
</dbReference>
<dbReference type="PANTHER" id="PTHR19969">
    <property type="entry name" value="SH2-SH3 ADAPTOR PROTEIN-RELATED"/>
    <property type="match status" value="1"/>
</dbReference>
<evidence type="ECO:0000256" key="2">
    <source>
        <dbReference type="ARBA" id="ARBA00022999"/>
    </source>
</evidence>
<dbReference type="InterPro" id="IPR036028">
    <property type="entry name" value="SH3-like_dom_sf"/>
</dbReference>
<dbReference type="PROSITE" id="PS50002">
    <property type="entry name" value="SH3"/>
    <property type="match status" value="1"/>
</dbReference>
<dbReference type="InterPro" id="IPR036860">
    <property type="entry name" value="SH2_dom_sf"/>
</dbReference>
<keyword evidence="1 4" id="KW-0728">SH3 domain</keyword>
<gene>
    <name evidence="7" type="primary">RASA1</name>
    <name evidence="7" type="ORF">Ciccas_010116</name>
</gene>
<accession>A0ABD2PVU4</accession>
<dbReference type="Proteomes" id="UP001626550">
    <property type="component" value="Unassembled WGS sequence"/>
</dbReference>
<keyword evidence="2 3" id="KW-0727">SH2 domain</keyword>
<feature type="domain" description="SH2" evidence="5">
    <location>
        <begin position="11"/>
        <end position="103"/>
    </location>
</feature>
<feature type="domain" description="SH3" evidence="6">
    <location>
        <begin position="112"/>
        <end position="171"/>
    </location>
</feature>
<dbReference type="InterPro" id="IPR051184">
    <property type="entry name" value="Tyrosine-phos_adapter"/>
</dbReference>
<dbReference type="PANTHER" id="PTHR19969:SF5">
    <property type="entry name" value="CRK-LIKE PROTEIN"/>
    <property type="match status" value="1"/>
</dbReference>
<reference evidence="7 8" key="1">
    <citation type="submission" date="2024-11" db="EMBL/GenBank/DDBJ databases">
        <title>Adaptive evolution of stress response genes in parasites aligns with host niche diversity.</title>
        <authorList>
            <person name="Hahn C."/>
            <person name="Resl P."/>
        </authorList>
    </citation>
    <scope>NUCLEOTIDE SEQUENCE [LARGE SCALE GENOMIC DNA]</scope>
    <source>
        <strain evidence="7">EGGRZ-B1_66</strain>
        <tissue evidence="7">Body</tissue>
    </source>
</reference>
<dbReference type="SUPFAM" id="SSF55550">
    <property type="entry name" value="SH2 domain"/>
    <property type="match status" value="1"/>
</dbReference>